<proteinExistence type="predicted"/>
<sequence length="252" mass="29629">MLVYMNSSQFFYKDKDREESLQILGMILELIEKCYVFGKYFFIDAFNSEEHPFLLRKGFELMGTGMDAENVSNILKRYIISGNYEGKELLERIIILEGMEAIQRELLISVFLERVASYFGESYQKKFWDFVNQKRKEIDGILLNDFYLEFCSSKPQIDSDVLLSRAFRSFSYNELRDLLKQVSLSDLAEALKNVREKLVIQVMDFLDRESSRWLMKELMKSGDSDDGFEKVKEAQLKILGIFASKKEIGHYF</sequence>
<dbReference type="NCBIfam" id="NF047717">
    <property type="entry name" value="LIC10244_fam"/>
    <property type="match status" value="1"/>
</dbReference>
<dbReference type="PATRIC" id="fig|280505.15.peg.3410"/>
<evidence type="ECO:0000313" key="1">
    <source>
        <dbReference type="EMBL" id="ALO27689.1"/>
    </source>
</evidence>
<evidence type="ECO:0008006" key="3">
    <source>
        <dbReference type="Google" id="ProtNLM"/>
    </source>
</evidence>
<accession>A0A0E3B452</accession>
<dbReference type="EMBL" id="CP012029">
    <property type="protein sequence ID" value="ALO27689.1"/>
    <property type="molecule type" value="Genomic_DNA"/>
</dbReference>
<dbReference type="GeneID" id="61173003"/>
<reference evidence="1 2" key="1">
    <citation type="journal article" date="2015" name="PLoS Negl. Trop. Dis.">
        <title>Distribution of Plasmids in Distinct Leptospira Pathogenic Species.</title>
        <authorList>
            <person name="Wang Y."/>
            <person name="Zhuang X."/>
            <person name="Zhong Y."/>
            <person name="Zhang C."/>
            <person name="Zhang Y."/>
            <person name="Zeng L."/>
            <person name="Zhu Y."/>
            <person name="He P."/>
            <person name="Dong K."/>
            <person name="Pal U."/>
            <person name="Guo X."/>
            <person name="Qin J."/>
        </authorList>
    </citation>
    <scope>NUCLEOTIDE SEQUENCE [LARGE SCALE GENOMIC DNA]</scope>
    <source>
        <strain evidence="1 2">56604</strain>
    </source>
</reference>
<protein>
    <recommendedName>
        <fullName evidence="3">Flagellar motor switch protein FliG C-terminal domain-containing protein</fullName>
    </recommendedName>
</protein>
<dbReference type="AlphaFoldDB" id="A0A0E3B452"/>
<dbReference type="RefSeq" id="WP_002722670.1">
    <property type="nucleotide sequence ID" value="NZ_CP012029.1"/>
</dbReference>
<gene>
    <name evidence="1" type="ORF">LBBP_03499</name>
</gene>
<organism evidence="1">
    <name type="scientific">Leptospira borgpetersenii serovar Ballum</name>
    <dbReference type="NCBI Taxonomy" id="280505"/>
    <lineage>
        <taxon>Bacteria</taxon>
        <taxon>Pseudomonadati</taxon>
        <taxon>Spirochaetota</taxon>
        <taxon>Spirochaetia</taxon>
        <taxon>Leptospirales</taxon>
        <taxon>Leptospiraceae</taxon>
        <taxon>Leptospira</taxon>
    </lineage>
</organism>
<name>A0A0E3B452_LEPBO</name>
<evidence type="ECO:0000313" key="2">
    <source>
        <dbReference type="Proteomes" id="UP000058857"/>
    </source>
</evidence>
<dbReference type="Proteomes" id="UP000058857">
    <property type="component" value="Chromosome 1"/>
</dbReference>